<gene>
    <name evidence="2" type="ORF">EYF80_027802</name>
</gene>
<dbReference type="AlphaFoldDB" id="A0A4Z2H7S2"/>
<keyword evidence="3" id="KW-1185">Reference proteome</keyword>
<reference evidence="2 3" key="1">
    <citation type="submission" date="2019-03" db="EMBL/GenBank/DDBJ databases">
        <title>First draft genome of Liparis tanakae, snailfish: a comprehensive survey of snailfish specific genes.</title>
        <authorList>
            <person name="Kim W."/>
            <person name="Song I."/>
            <person name="Jeong J.-H."/>
            <person name="Kim D."/>
            <person name="Kim S."/>
            <person name="Ryu S."/>
            <person name="Song J.Y."/>
            <person name="Lee S.K."/>
        </authorList>
    </citation>
    <scope>NUCLEOTIDE SEQUENCE [LARGE SCALE GENOMIC DNA]</scope>
    <source>
        <tissue evidence="2">Muscle</tissue>
    </source>
</reference>
<comment type="caution">
    <text evidence="2">The sequence shown here is derived from an EMBL/GenBank/DDBJ whole genome shotgun (WGS) entry which is preliminary data.</text>
</comment>
<evidence type="ECO:0000313" key="3">
    <source>
        <dbReference type="Proteomes" id="UP000314294"/>
    </source>
</evidence>
<protein>
    <submittedName>
        <fullName evidence="2">Uncharacterized protein</fullName>
    </submittedName>
</protein>
<accession>A0A4Z2H7S2</accession>
<organism evidence="2 3">
    <name type="scientific">Liparis tanakae</name>
    <name type="common">Tanaka's snailfish</name>
    <dbReference type="NCBI Taxonomy" id="230148"/>
    <lineage>
        <taxon>Eukaryota</taxon>
        <taxon>Metazoa</taxon>
        <taxon>Chordata</taxon>
        <taxon>Craniata</taxon>
        <taxon>Vertebrata</taxon>
        <taxon>Euteleostomi</taxon>
        <taxon>Actinopterygii</taxon>
        <taxon>Neopterygii</taxon>
        <taxon>Teleostei</taxon>
        <taxon>Neoteleostei</taxon>
        <taxon>Acanthomorphata</taxon>
        <taxon>Eupercaria</taxon>
        <taxon>Perciformes</taxon>
        <taxon>Cottioidei</taxon>
        <taxon>Cottales</taxon>
        <taxon>Liparidae</taxon>
        <taxon>Liparis</taxon>
    </lineage>
</organism>
<dbReference type="Proteomes" id="UP000314294">
    <property type="component" value="Unassembled WGS sequence"/>
</dbReference>
<dbReference type="EMBL" id="SRLO01000304">
    <property type="protein sequence ID" value="TNN61967.1"/>
    <property type="molecule type" value="Genomic_DNA"/>
</dbReference>
<feature type="region of interest" description="Disordered" evidence="1">
    <location>
        <begin position="86"/>
        <end position="106"/>
    </location>
</feature>
<proteinExistence type="predicted"/>
<evidence type="ECO:0000256" key="1">
    <source>
        <dbReference type="SAM" id="MobiDB-lite"/>
    </source>
</evidence>
<sequence length="149" mass="16145">MGRGGSQQVVQAQQAHASEVSLGVAALEADFTPLFRDATGSRVAGVYSSGRRVRGSMNRAQRHDVVDGFLHFVRVDAERRLQQLESAGAEENRKMAETARRGRGFDLAAARKLPGDELEAPPQTFTVEEHEELGHHPGEDNTGGALIDL</sequence>
<feature type="compositionally biased region" description="Basic and acidic residues" evidence="1">
    <location>
        <begin position="90"/>
        <end position="104"/>
    </location>
</feature>
<feature type="region of interest" description="Disordered" evidence="1">
    <location>
        <begin position="129"/>
        <end position="149"/>
    </location>
</feature>
<evidence type="ECO:0000313" key="2">
    <source>
        <dbReference type="EMBL" id="TNN61967.1"/>
    </source>
</evidence>
<name>A0A4Z2H7S2_9TELE</name>